<dbReference type="EMBL" id="CAGS01000436">
    <property type="protein sequence ID" value="CCF85388.1"/>
    <property type="molecule type" value="Genomic_DNA"/>
</dbReference>
<sequence>MGTRGAIARAQGDGWSGRYHHWDSYPTGLGRSLWNHLHGHFGGDVEKMTAFFIDQHPAGWSTVVEADLNIEPGFIEYPRRHSDHPGQAECYCHGDRSEEAQDLTSENGDPCFIEWVYVISPTHLTVLAGVAAATDDPTARRGEYGTVPYRHALVGVYPLDGEAPNWEEVEQRGERLRHEAWKTHAAPLYR</sequence>
<dbReference type="Proteomes" id="UP000004221">
    <property type="component" value="Unassembled WGS sequence"/>
</dbReference>
<keyword evidence="2" id="KW-1185">Reference proteome</keyword>
<name>I4EL26_9BACT</name>
<dbReference type="AlphaFoldDB" id="I4EL26"/>
<reference evidence="1 2" key="1">
    <citation type="journal article" date="2012" name="ISME J.">
        <title>Nitrification expanded: discovery, physiology and genomics of a nitrite-oxidizing bacterium from the phylum Chloroflexi.</title>
        <authorList>
            <person name="Sorokin D.Y."/>
            <person name="Lucker S."/>
            <person name="Vejmelkova D."/>
            <person name="Kostrikina N.A."/>
            <person name="Kleerebezem R."/>
            <person name="Rijpstra W.I."/>
            <person name="Damste J.S."/>
            <person name="Le Paslier D."/>
            <person name="Muyzer G."/>
            <person name="Wagner M."/>
            <person name="van Loosdrecht M.C."/>
            <person name="Daims H."/>
        </authorList>
    </citation>
    <scope>NUCLEOTIDE SEQUENCE [LARGE SCALE GENOMIC DNA]</scope>
    <source>
        <strain evidence="2">none</strain>
    </source>
</reference>
<evidence type="ECO:0000313" key="2">
    <source>
        <dbReference type="Proteomes" id="UP000004221"/>
    </source>
</evidence>
<dbReference type="RefSeq" id="WP_008480258.1">
    <property type="nucleotide sequence ID" value="NZ_CAGS01000436.1"/>
</dbReference>
<gene>
    <name evidence="1" type="ORF">NITHO_4910003</name>
</gene>
<evidence type="ECO:0000313" key="1">
    <source>
        <dbReference type="EMBL" id="CCF85388.1"/>
    </source>
</evidence>
<proteinExistence type="predicted"/>
<organism evidence="1 2">
    <name type="scientific">Nitrolancea hollandica Lb</name>
    <dbReference type="NCBI Taxonomy" id="1129897"/>
    <lineage>
        <taxon>Bacteria</taxon>
        <taxon>Pseudomonadati</taxon>
        <taxon>Thermomicrobiota</taxon>
        <taxon>Thermomicrobia</taxon>
        <taxon>Sphaerobacterales</taxon>
        <taxon>Sphaerobacterineae</taxon>
        <taxon>Sphaerobacteraceae</taxon>
        <taxon>Nitrolancea</taxon>
    </lineage>
</organism>
<protein>
    <submittedName>
        <fullName evidence="1">Uncharacterized protein</fullName>
    </submittedName>
</protein>
<comment type="caution">
    <text evidence="1">The sequence shown here is derived from an EMBL/GenBank/DDBJ whole genome shotgun (WGS) entry which is preliminary data.</text>
</comment>
<accession>I4EL26</accession>
<dbReference type="OrthoDB" id="281660at2"/>